<protein>
    <recommendedName>
        <fullName evidence="1">Uncharacterized protein YfbK C-terminal domain-containing protein</fullName>
    </recommendedName>
</protein>
<reference evidence="2" key="1">
    <citation type="submission" date="2019-08" db="EMBL/GenBank/DDBJ databases">
        <authorList>
            <person name="Kucharzyk K."/>
            <person name="Murdoch R.W."/>
            <person name="Higgins S."/>
            <person name="Loffler F."/>
        </authorList>
    </citation>
    <scope>NUCLEOTIDE SEQUENCE</scope>
</reference>
<sequence>MQAEDFADDTKDGGEIGSGHRVTVMYELVTAGSAFDFGAVGSKYSEAVPAQDSNAELLTLSIRAKEPDGDESRLYTYPLKMEAGEMSANLRFAAAVAEVAMLLRDSEWKGTSSWDTALTLLRDSGVTGDVYKEEFLYLVTLLTRAAGG</sequence>
<name>A0A645FII0_9ZZZZ</name>
<comment type="caution">
    <text evidence="2">The sequence shown here is derived from an EMBL/GenBank/DDBJ whole genome shotgun (WGS) entry which is preliminary data.</text>
</comment>
<dbReference type="AlphaFoldDB" id="A0A645FII0"/>
<organism evidence="2">
    <name type="scientific">bioreactor metagenome</name>
    <dbReference type="NCBI Taxonomy" id="1076179"/>
    <lineage>
        <taxon>unclassified sequences</taxon>
        <taxon>metagenomes</taxon>
        <taxon>ecological metagenomes</taxon>
    </lineage>
</organism>
<evidence type="ECO:0000259" key="1">
    <source>
        <dbReference type="Pfam" id="PF12034"/>
    </source>
</evidence>
<evidence type="ECO:0000313" key="2">
    <source>
        <dbReference type="EMBL" id="MPN14208.1"/>
    </source>
</evidence>
<gene>
    <name evidence="2" type="ORF">SDC9_161534</name>
</gene>
<proteinExistence type="predicted"/>
<accession>A0A645FII0</accession>
<dbReference type="InterPro" id="IPR021908">
    <property type="entry name" value="YfbK_C"/>
</dbReference>
<dbReference type="EMBL" id="VSSQ01060808">
    <property type="protein sequence ID" value="MPN14208.1"/>
    <property type="molecule type" value="Genomic_DNA"/>
</dbReference>
<feature type="domain" description="Uncharacterized protein YfbK C-terminal" evidence="1">
    <location>
        <begin position="1"/>
        <end position="141"/>
    </location>
</feature>
<dbReference type="Pfam" id="PF12034">
    <property type="entry name" value="YfbK_C"/>
    <property type="match status" value="1"/>
</dbReference>